<name>A0A914D257_9BILA</name>
<dbReference type="Proteomes" id="UP000887540">
    <property type="component" value="Unplaced"/>
</dbReference>
<organism evidence="1 2">
    <name type="scientific">Acrobeloides nanus</name>
    <dbReference type="NCBI Taxonomy" id="290746"/>
    <lineage>
        <taxon>Eukaryota</taxon>
        <taxon>Metazoa</taxon>
        <taxon>Ecdysozoa</taxon>
        <taxon>Nematoda</taxon>
        <taxon>Chromadorea</taxon>
        <taxon>Rhabditida</taxon>
        <taxon>Tylenchina</taxon>
        <taxon>Cephalobomorpha</taxon>
        <taxon>Cephaloboidea</taxon>
        <taxon>Cephalobidae</taxon>
        <taxon>Acrobeloides</taxon>
    </lineage>
</organism>
<evidence type="ECO:0000313" key="1">
    <source>
        <dbReference type="Proteomes" id="UP000887540"/>
    </source>
</evidence>
<proteinExistence type="predicted"/>
<sequence>MQHWNGNYGVKMAQASVVICDDSIRIDTNNDLNRLYLTLPSVHQKELFSKVYDDSKPVGCVEFQKQLF</sequence>
<keyword evidence="1" id="KW-1185">Reference proteome</keyword>
<protein>
    <submittedName>
        <fullName evidence="2">Uncharacterized protein</fullName>
    </submittedName>
</protein>
<reference evidence="2" key="1">
    <citation type="submission" date="2022-11" db="UniProtKB">
        <authorList>
            <consortium name="WormBaseParasite"/>
        </authorList>
    </citation>
    <scope>IDENTIFICATION</scope>
</reference>
<dbReference type="WBParaSite" id="ACRNAN_scaffold16741.g19672.t1">
    <property type="protein sequence ID" value="ACRNAN_scaffold16741.g19672.t1"/>
    <property type="gene ID" value="ACRNAN_scaffold16741.g19672"/>
</dbReference>
<accession>A0A914D257</accession>
<dbReference type="AlphaFoldDB" id="A0A914D257"/>
<evidence type="ECO:0000313" key="2">
    <source>
        <dbReference type="WBParaSite" id="ACRNAN_scaffold16741.g19672.t1"/>
    </source>
</evidence>